<name>V5SG92_9HYPH</name>
<dbReference type="HOGENOM" id="CLU_1756364_0_0_5"/>
<proteinExistence type="predicted"/>
<organism evidence="2 3">
    <name type="scientific">Hyphomicrobium nitrativorans NL23</name>
    <dbReference type="NCBI Taxonomy" id="1029756"/>
    <lineage>
        <taxon>Bacteria</taxon>
        <taxon>Pseudomonadati</taxon>
        <taxon>Pseudomonadota</taxon>
        <taxon>Alphaproteobacteria</taxon>
        <taxon>Hyphomicrobiales</taxon>
        <taxon>Hyphomicrobiaceae</taxon>
        <taxon>Hyphomicrobium</taxon>
    </lineage>
</organism>
<evidence type="ECO:0000313" key="2">
    <source>
        <dbReference type="EMBL" id="AHB49881.1"/>
    </source>
</evidence>
<dbReference type="Gene3D" id="3.10.450.50">
    <property type="match status" value="1"/>
</dbReference>
<dbReference type="SUPFAM" id="SSF54427">
    <property type="entry name" value="NTF2-like"/>
    <property type="match status" value="1"/>
</dbReference>
<dbReference type="PATRIC" id="fig|1029756.8.peg.712"/>
<dbReference type="InterPro" id="IPR032710">
    <property type="entry name" value="NTF2-like_dom_sf"/>
</dbReference>
<sequence>MVFRLACRYWNDGDFDSVIALLADDIRHTVNVDALGIPWMASAEGKADVAARLNLIRETFLVDAFVIEALVTDAEELRATVVGYHTHKKTRERLDVRLRFRVRVRDGLLAQIDETVDAAYFEAFERFVRYLEQTAEELGNAPPEPFSA</sequence>
<dbReference type="Proteomes" id="UP000018542">
    <property type="component" value="Chromosome"/>
</dbReference>
<dbReference type="KEGG" id="hni:W911_03415"/>
<protein>
    <recommendedName>
        <fullName evidence="1">SnoaL-like domain-containing protein</fullName>
    </recommendedName>
</protein>
<dbReference type="AlphaFoldDB" id="V5SG92"/>
<reference evidence="2 3" key="1">
    <citation type="journal article" date="2014" name="Genome Announc.">
        <title>Complete Genome Sequence of Hyphomicrobium nitrativorans Strain NL23, a Denitrifying Bacterium Isolated from Biofilm of a Methanol-Fed Denitrification System Treating Seawater at the Montreal Biodome.</title>
        <authorList>
            <person name="Martineau C."/>
            <person name="Villeneuve C."/>
            <person name="Mauffrey F."/>
            <person name="Villemur R."/>
        </authorList>
    </citation>
    <scope>NUCLEOTIDE SEQUENCE [LARGE SCALE GENOMIC DNA]</scope>
    <source>
        <strain evidence="2">NL23</strain>
    </source>
</reference>
<dbReference type="InterPro" id="IPR037401">
    <property type="entry name" value="SnoaL-like"/>
</dbReference>
<dbReference type="Pfam" id="PF12680">
    <property type="entry name" value="SnoaL_2"/>
    <property type="match status" value="1"/>
</dbReference>
<gene>
    <name evidence="2" type="ORF">W911_03415</name>
</gene>
<keyword evidence="3" id="KW-1185">Reference proteome</keyword>
<evidence type="ECO:0000313" key="3">
    <source>
        <dbReference type="Proteomes" id="UP000018542"/>
    </source>
</evidence>
<accession>V5SG92</accession>
<feature type="domain" description="SnoaL-like" evidence="1">
    <location>
        <begin position="8"/>
        <end position="111"/>
    </location>
</feature>
<dbReference type="EMBL" id="CP006912">
    <property type="protein sequence ID" value="AHB49881.1"/>
    <property type="molecule type" value="Genomic_DNA"/>
</dbReference>
<evidence type="ECO:0000259" key="1">
    <source>
        <dbReference type="Pfam" id="PF12680"/>
    </source>
</evidence>